<dbReference type="PROSITE" id="PS51257">
    <property type="entry name" value="PROKAR_LIPOPROTEIN"/>
    <property type="match status" value="1"/>
</dbReference>
<evidence type="ECO:0000256" key="3">
    <source>
        <dbReference type="SAM" id="SignalP"/>
    </source>
</evidence>
<evidence type="ECO:0000313" key="6">
    <source>
        <dbReference type="Proteomes" id="UP000285123"/>
    </source>
</evidence>
<dbReference type="InterPro" id="IPR006665">
    <property type="entry name" value="OmpA-like"/>
</dbReference>
<dbReference type="PANTHER" id="PTHR30329">
    <property type="entry name" value="STATOR ELEMENT OF FLAGELLAR MOTOR COMPLEX"/>
    <property type="match status" value="1"/>
</dbReference>
<feature type="signal peptide" evidence="3">
    <location>
        <begin position="1"/>
        <end position="16"/>
    </location>
</feature>
<dbReference type="Proteomes" id="UP000285123">
    <property type="component" value="Unassembled WGS sequence"/>
</dbReference>
<dbReference type="InterPro" id="IPR036737">
    <property type="entry name" value="OmpA-like_sf"/>
</dbReference>
<gene>
    <name evidence="5" type="ORF">SAHL_15455</name>
</gene>
<feature type="domain" description="OmpA-like" evidence="4">
    <location>
        <begin position="168"/>
        <end position="311"/>
    </location>
</feature>
<dbReference type="CDD" id="cd07185">
    <property type="entry name" value="OmpA_C-like"/>
    <property type="match status" value="1"/>
</dbReference>
<sequence>MNRLLIAGLTALPLLAGCSLFRTDPVPPASTLVGVQGQDAAWADAVERSPDGGAPTFTPLTEARDAVEAAREQPQVETHGGEPLAQAETALSEAESGWNEIADARRRDPEALAAVANAAHRAQRLAEIARFTAVREINLEQLVEVEDRLQQRQRESAPVDGSGDSLIGQRVVPDRLGGISFETGTARMTDGAREVVRRLADLVRDNESYGVAVFGHTDNVAPADSTLQAFVSANEELEEQAPTRGEKVRAFNLALSAARARAVARALVDNGVPARRIGARGFGDTRPVASNDTAEGRAANRRIEAVIVPGPDTEAGRRQQQRAAQPGGAARSGS</sequence>
<evidence type="ECO:0000259" key="4">
    <source>
        <dbReference type="PROSITE" id="PS51123"/>
    </source>
</evidence>
<feature type="compositionally biased region" description="Low complexity" evidence="2">
    <location>
        <begin position="321"/>
        <end position="334"/>
    </location>
</feature>
<name>A0A423PGV6_9GAMM</name>
<dbReference type="SUPFAM" id="SSF103088">
    <property type="entry name" value="OmpA-like"/>
    <property type="match status" value="1"/>
</dbReference>
<evidence type="ECO:0000256" key="1">
    <source>
        <dbReference type="PROSITE-ProRule" id="PRU00473"/>
    </source>
</evidence>
<dbReference type="AlphaFoldDB" id="A0A423PGV6"/>
<reference evidence="5 6" key="1">
    <citation type="submission" date="2013-10" db="EMBL/GenBank/DDBJ databases">
        <title>Salinisphaera halophila YIM 95161 Genome Sequencing.</title>
        <authorList>
            <person name="Lai Q."/>
            <person name="Li C."/>
            <person name="Shao Z."/>
        </authorList>
    </citation>
    <scope>NUCLEOTIDE SEQUENCE [LARGE SCALE GENOMIC DNA]</scope>
    <source>
        <strain evidence="5 6">YIM 95161</strain>
    </source>
</reference>
<keyword evidence="1" id="KW-0472">Membrane</keyword>
<organism evidence="5 6">
    <name type="scientific">Salinisphaera orenii YIM 95161</name>
    <dbReference type="NCBI Taxonomy" id="1051139"/>
    <lineage>
        <taxon>Bacteria</taxon>
        <taxon>Pseudomonadati</taxon>
        <taxon>Pseudomonadota</taxon>
        <taxon>Gammaproteobacteria</taxon>
        <taxon>Salinisphaerales</taxon>
        <taxon>Salinisphaeraceae</taxon>
        <taxon>Salinisphaera</taxon>
    </lineage>
</organism>
<proteinExistence type="predicted"/>
<evidence type="ECO:0000256" key="2">
    <source>
        <dbReference type="SAM" id="MobiDB-lite"/>
    </source>
</evidence>
<dbReference type="GO" id="GO:0016020">
    <property type="term" value="C:membrane"/>
    <property type="evidence" value="ECO:0007669"/>
    <property type="project" value="UniProtKB-UniRule"/>
</dbReference>
<dbReference type="PANTHER" id="PTHR30329:SF21">
    <property type="entry name" value="LIPOPROTEIN YIAD-RELATED"/>
    <property type="match status" value="1"/>
</dbReference>
<dbReference type="Gene3D" id="3.30.1330.60">
    <property type="entry name" value="OmpA-like domain"/>
    <property type="match status" value="1"/>
</dbReference>
<dbReference type="EMBL" id="AYKF01000123">
    <property type="protein sequence ID" value="ROO24795.1"/>
    <property type="molecule type" value="Genomic_DNA"/>
</dbReference>
<protein>
    <recommendedName>
        <fullName evidence="4">OmpA-like domain-containing protein</fullName>
    </recommendedName>
</protein>
<dbReference type="PROSITE" id="PS51123">
    <property type="entry name" value="OMPA_2"/>
    <property type="match status" value="1"/>
</dbReference>
<comment type="caution">
    <text evidence="5">The sequence shown here is derived from an EMBL/GenBank/DDBJ whole genome shotgun (WGS) entry which is preliminary data.</text>
</comment>
<dbReference type="OrthoDB" id="9815217at2"/>
<accession>A0A423PGV6</accession>
<dbReference type="RefSeq" id="WP_123592307.1">
    <property type="nucleotide sequence ID" value="NZ_AYKF01000123.1"/>
</dbReference>
<feature type="chain" id="PRO_5019445625" description="OmpA-like domain-containing protein" evidence="3">
    <location>
        <begin position="17"/>
        <end position="334"/>
    </location>
</feature>
<feature type="region of interest" description="Disordered" evidence="2">
    <location>
        <begin position="308"/>
        <end position="334"/>
    </location>
</feature>
<dbReference type="Pfam" id="PF00691">
    <property type="entry name" value="OmpA"/>
    <property type="match status" value="1"/>
</dbReference>
<keyword evidence="3" id="KW-0732">Signal</keyword>
<dbReference type="InterPro" id="IPR050330">
    <property type="entry name" value="Bact_OuterMem_StrucFunc"/>
</dbReference>
<evidence type="ECO:0000313" key="5">
    <source>
        <dbReference type="EMBL" id="ROO24795.1"/>
    </source>
</evidence>